<proteinExistence type="predicted"/>
<dbReference type="EMBL" id="CP001841">
    <property type="protein sequence ID" value="AEF80571.1"/>
    <property type="molecule type" value="Genomic_DNA"/>
</dbReference>
<evidence type="ECO:0000256" key="1">
    <source>
        <dbReference type="SAM" id="SignalP"/>
    </source>
</evidence>
<evidence type="ECO:0000313" key="3">
    <source>
        <dbReference type="Proteomes" id="UP000009222"/>
    </source>
</evidence>
<keyword evidence="3" id="KW-1185">Reference proteome</keyword>
<name>F5Y9A1_LEAAZ</name>
<dbReference type="PROSITE" id="PS51257">
    <property type="entry name" value="PROKAR_LIPOPROTEIN"/>
    <property type="match status" value="1"/>
</dbReference>
<organism evidence="2 3">
    <name type="scientific">Leadbettera azotonutricia (strain ATCC BAA-888 / DSM 13862 / ZAS-9)</name>
    <name type="common">Treponema azotonutricium</name>
    <dbReference type="NCBI Taxonomy" id="545695"/>
    <lineage>
        <taxon>Bacteria</taxon>
        <taxon>Pseudomonadati</taxon>
        <taxon>Spirochaetota</taxon>
        <taxon>Spirochaetia</taxon>
        <taxon>Spirochaetales</taxon>
        <taxon>Breznakiellaceae</taxon>
        <taxon>Leadbettera</taxon>
    </lineage>
</organism>
<dbReference type="STRING" id="545695.TREAZ_2160"/>
<reference evidence="2 3" key="2">
    <citation type="journal article" date="2011" name="ISME J.">
        <title>RNA-seq reveals cooperative metabolic interactions between two termite-gut spirochete species in co-culture.</title>
        <authorList>
            <person name="Rosenthal A.Z."/>
            <person name="Matson E.G."/>
            <person name="Eldar A."/>
            <person name="Leadbetter J.R."/>
        </authorList>
    </citation>
    <scope>NUCLEOTIDE SEQUENCE [LARGE SCALE GENOMIC DNA]</scope>
    <source>
        <strain evidence="3">ATCC BAA-888 / DSM 13862 / ZAS-9</strain>
    </source>
</reference>
<feature type="chain" id="PRO_5003329770" evidence="1">
    <location>
        <begin position="20"/>
        <end position="347"/>
    </location>
</feature>
<keyword evidence="2" id="KW-0449">Lipoprotein</keyword>
<dbReference type="HOGENOM" id="CLU_799109_0_0_12"/>
<dbReference type="AlphaFoldDB" id="F5Y9A1"/>
<dbReference type="Proteomes" id="UP000009222">
    <property type="component" value="Chromosome"/>
</dbReference>
<evidence type="ECO:0000313" key="2">
    <source>
        <dbReference type="EMBL" id="AEF80571.1"/>
    </source>
</evidence>
<dbReference type="KEGG" id="taz:TREAZ_2160"/>
<protein>
    <submittedName>
        <fullName evidence="2">Putative lipoprotein</fullName>
    </submittedName>
</protein>
<accession>F5Y9A1</accession>
<dbReference type="RefSeq" id="WP_015709889.1">
    <property type="nucleotide sequence ID" value="NC_015577.1"/>
</dbReference>
<keyword evidence="1" id="KW-0732">Signal</keyword>
<sequence>MKKSLFLLKAWVLLSVAFALTGCLLATDDSGDKDEVPAKYKEFFNYPDGRKNSTGFLEIRNSVASPALLFTDSVLPANYIGTVDSLSTIKVKLPEQKFYTIVAVDKALYEERGTQASQYSDLTFYSNTQPYSMAVTASNTWGGGTWIINNNTTYWVSLRKSDLSGTVYAVAAPNAKRVSVPIQIGQNFDYIPHFYKELKYDGRVIALVESDQLKSADTVATTEAQSTFTTDIAPTTVPSASIKPAILFTNSSDKTVRVYSGQNNQLSNGASQDFALASGSTQMFTNYVDAGSNTNSINFASIAWSNRVPVTQNMVMQINKVYRIVLGGANDSYTTTVTEEDASAYFN</sequence>
<reference evidence="3" key="1">
    <citation type="submission" date="2009-12" db="EMBL/GenBank/DDBJ databases">
        <title>Complete sequence of Treponema azotonutricium strain ZAS-9.</title>
        <authorList>
            <person name="Tetu S.G."/>
            <person name="Matson E."/>
            <person name="Ren Q."/>
            <person name="Seshadri R."/>
            <person name="Elbourne L."/>
            <person name="Hassan K.A."/>
            <person name="Durkin A."/>
            <person name="Radune D."/>
            <person name="Mohamoud Y."/>
            <person name="Shay R."/>
            <person name="Jin S."/>
            <person name="Zhang X."/>
            <person name="Lucey K."/>
            <person name="Ballor N.R."/>
            <person name="Ottesen E."/>
            <person name="Rosenthal R."/>
            <person name="Allen A."/>
            <person name="Leadbetter J.R."/>
            <person name="Paulsen I.T."/>
        </authorList>
    </citation>
    <scope>NUCLEOTIDE SEQUENCE [LARGE SCALE GENOMIC DNA]</scope>
    <source>
        <strain evidence="3">ATCC BAA-888 / DSM 13862 / ZAS-9</strain>
    </source>
</reference>
<gene>
    <name evidence="2" type="ordered locus">TREAZ_2160</name>
</gene>
<feature type="signal peptide" evidence="1">
    <location>
        <begin position="1"/>
        <end position="19"/>
    </location>
</feature>
<dbReference type="InParanoid" id="F5Y9A1"/>